<proteinExistence type="predicted"/>
<evidence type="ECO:0000313" key="3">
    <source>
        <dbReference type="Proteomes" id="UP000485058"/>
    </source>
</evidence>
<comment type="caution">
    <text evidence="2">The sequence shown here is derived from an EMBL/GenBank/DDBJ whole genome shotgun (WGS) entry which is preliminary data.</text>
</comment>
<keyword evidence="3" id="KW-1185">Reference proteome</keyword>
<name>A0A6A0AEV4_HAELA</name>
<protein>
    <submittedName>
        <fullName evidence="2">SET domain-containing protein</fullName>
    </submittedName>
</protein>
<dbReference type="Proteomes" id="UP000485058">
    <property type="component" value="Unassembled WGS sequence"/>
</dbReference>
<organism evidence="2 3">
    <name type="scientific">Haematococcus lacustris</name>
    <name type="common">Green alga</name>
    <name type="synonym">Haematococcus pluvialis</name>
    <dbReference type="NCBI Taxonomy" id="44745"/>
    <lineage>
        <taxon>Eukaryota</taxon>
        <taxon>Viridiplantae</taxon>
        <taxon>Chlorophyta</taxon>
        <taxon>core chlorophytes</taxon>
        <taxon>Chlorophyceae</taxon>
        <taxon>CS clade</taxon>
        <taxon>Chlamydomonadales</taxon>
        <taxon>Haematococcaceae</taxon>
        <taxon>Haematococcus</taxon>
    </lineage>
</organism>
<dbReference type="EMBL" id="BLLF01005420">
    <property type="protein sequence ID" value="GFH31178.1"/>
    <property type="molecule type" value="Genomic_DNA"/>
</dbReference>
<evidence type="ECO:0000256" key="1">
    <source>
        <dbReference type="SAM" id="MobiDB-lite"/>
    </source>
</evidence>
<accession>A0A6A0AEV4</accession>
<feature type="region of interest" description="Disordered" evidence="1">
    <location>
        <begin position="184"/>
        <end position="214"/>
    </location>
</feature>
<evidence type="ECO:0000313" key="2">
    <source>
        <dbReference type="EMBL" id="GFH31178.1"/>
    </source>
</evidence>
<gene>
    <name evidence="2" type="ORF">HaLaN_30164</name>
</gene>
<reference evidence="2 3" key="1">
    <citation type="submission" date="2020-02" db="EMBL/GenBank/DDBJ databases">
        <title>Draft genome sequence of Haematococcus lacustris strain NIES-144.</title>
        <authorList>
            <person name="Morimoto D."/>
            <person name="Nakagawa S."/>
            <person name="Yoshida T."/>
            <person name="Sawayama S."/>
        </authorList>
    </citation>
    <scope>NUCLEOTIDE SEQUENCE [LARGE SCALE GENOMIC DNA]</scope>
    <source>
        <strain evidence="2 3">NIES-144</strain>
    </source>
</reference>
<dbReference type="AlphaFoldDB" id="A0A6A0AEV4"/>
<sequence length="228" mass="24300">MPRTHSPGTLKQSDGEQAVRLYKNLRAHHRSKQGDDSARSIRENHTHINAWIRAKQELLPQLSLPIACIATQPAAVSMPDMASTSLRVAAVEATMAPCPPGSSSVAGNRGNAARPLATTEVRIYMQGGSQPEQPDPATASSTVRAVALTLPSVTQLPRSVAWTLLRRNQLARDQGRPMYLVEDSGETVLASDEEGEAHKSPPWHSSDGSAVDAALKGVATQLGCSEEA</sequence>